<dbReference type="EMBL" id="JBBPBK010000013">
    <property type="protein sequence ID" value="KAK9272879.1"/>
    <property type="molecule type" value="Genomic_DNA"/>
</dbReference>
<evidence type="ECO:0000256" key="1">
    <source>
        <dbReference type="SAM" id="MobiDB-lite"/>
    </source>
</evidence>
<dbReference type="PANTHER" id="PTHR46481:SF2">
    <property type="entry name" value="BED-TYPE DOMAIN-CONTAINING PROTEIN"/>
    <property type="match status" value="1"/>
</dbReference>
<dbReference type="InterPro" id="IPR052035">
    <property type="entry name" value="ZnF_BED_domain_contain"/>
</dbReference>
<dbReference type="PANTHER" id="PTHR46481">
    <property type="entry name" value="ZINC FINGER BED DOMAIN-CONTAINING PROTEIN 4"/>
    <property type="match status" value="1"/>
</dbReference>
<sequence>MEGTIKTNDLENDAANNSPANAATIKDSSSLPLKPPKKKSSSTVHNHKGKTLGKVVEMCLLSWGIKKFLSVTVDNASSNNLLVQYLKTNTSHRKDVICGHEFLYVRCCAYILNLIVCDGLKEMDESIIKVRNVVRYVRSSPSRMGTFKLCVEKEGITCKHGVCLDVSTRCNFTFLMLDRDEKFEHAFKRLECEDKGFMSLFRDGEIENEEGEDECLSGRGKGKEKRKLLGPPDFVD</sequence>
<evidence type="ECO:0000313" key="3">
    <source>
        <dbReference type="Proteomes" id="UP001415857"/>
    </source>
</evidence>
<feature type="compositionally biased region" description="Low complexity" evidence="1">
    <location>
        <begin position="13"/>
        <end position="32"/>
    </location>
</feature>
<feature type="region of interest" description="Disordered" evidence="1">
    <location>
        <begin position="208"/>
        <end position="236"/>
    </location>
</feature>
<reference evidence="2 3" key="1">
    <citation type="journal article" date="2024" name="Plant J.">
        <title>Genome sequences and population genomics reveal climatic adaptation and genomic divergence between two closely related sweetgum species.</title>
        <authorList>
            <person name="Xu W.Q."/>
            <person name="Ren C.Q."/>
            <person name="Zhang X.Y."/>
            <person name="Comes H.P."/>
            <person name="Liu X.H."/>
            <person name="Li Y.G."/>
            <person name="Kettle C.J."/>
            <person name="Jalonen R."/>
            <person name="Gaisberger H."/>
            <person name="Ma Y.Z."/>
            <person name="Qiu Y.X."/>
        </authorList>
    </citation>
    <scope>NUCLEOTIDE SEQUENCE [LARGE SCALE GENOMIC DNA]</scope>
    <source>
        <strain evidence="2">Hangzhou</strain>
    </source>
</reference>
<dbReference type="Proteomes" id="UP001415857">
    <property type="component" value="Unassembled WGS sequence"/>
</dbReference>
<name>A0AAP0R8P8_LIQFO</name>
<evidence type="ECO:0000313" key="2">
    <source>
        <dbReference type="EMBL" id="KAK9272879.1"/>
    </source>
</evidence>
<comment type="caution">
    <text evidence="2">The sequence shown here is derived from an EMBL/GenBank/DDBJ whole genome shotgun (WGS) entry which is preliminary data.</text>
</comment>
<accession>A0AAP0R8P8</accession>
<dbReference type="SUPFAM" id="SSF53098">
    <property type="entry name" value="Ribonuclease H-like"/>
    <property type="match status" value="1"/>
</dbReference>
<proteinExistence type="predicted"/>
<dbReference type="AlphaFoldDB" id="A0AAP0R8P8"/>
<feature type="region of interest" description="Disordered" evidence="1">
    <location>
        <begin position="1"/>
        <end position="47"/>
    </location>
</feature>
<organism evidence="2 3">
    <name type="scientific">Liquidambar formosana</name>
    <name type="common">Formosan gum</name>
    <dbReference type="NCBI Taxonomy" id="63359"/>
    <lineage>
        <taxon>Eukaryota</taxon>
        <taxon>Viridiplantae</taxon>
        <taxon>Streptophyta</taxon>
        <taxon>Embryophyta</taxon>
        <taxon>Tracheophyta</taxon>
        <taxon>Spermatophyta</taxon>
        <taxon>Magnoliopsida</taxon>
        <taxon>eudicotyledons</taxon>
        <taxon>Gunneridae</taxon>
        <taxon>Pentapetalae</taxon>
        <taxon>Saxifragales</taxon>
        <taxon>Altingiaceae</taxon>
        <taxon>Liquidambar</taxon>
    </lineage>
</organism>
<keyword evidence="3" id="KW-1185">Reference proteome</keyword>
<gene>
    <name evidence="2" type="ORF">L1049_003258</name>
</gene>
<protein>
    <submittedName>
        <fullName evidence="2">Uncharacterized protein</fullName>
    </submittedName>
</protein>
<feature type="compositionally biased region" description="Basic residues" evidence="1">
    <location>
        <begin position="35"/>
        <end position="47"/>
    </location>
</feature>
<dbReference type="InterPro" id="IPR012337">
    <property type="entry name" value="RNaseH-like_sf"/>
</dbReference>